<keyword evidence="2" id="KW-0547">Nucleotide-binding</keyword>
<dbReference type="Gene3D" id="3.90.640.10">
    <property type="entry name" value="Actin, Chain A, domain 4"/>
    <property type="match status" value="1"/>
</dbReference>
<dbReference type="SUPFAM" id="SSF53067">
    <property type="entry name" value="Actin-like ATPase domain"/>
    <property type="match status" value="2"/>
</dbReference>
<dbReference type="Gene3D" id="3.30.30.30">
    <property type="match status" value="1"/>
</dbReference>
<keyword evidence="3" id="KW-0067">ATP-binding</keyword>
<name>A0A443S8J5_9ACAR</name>
<proteinExistence type="inferred from homology"/>
<dbReference type="GO" id="GO:0140662">
    <property type="term" value="F:ATP-dependent protein folding chaperone"/>
    <property type="evidence" value="ECO:0007669"/>
    <property type="project" value="InterPro"/>
</dbReference>
<keyword evidence="6" id="KW-1185">Reference proteome</keyword>
<evidence type="ECO:0000256" key="1">
    <source>
        <dbReference type="ARBA" id="ARBA00007381"/>
    </source>
</evidence>
<dbReference type="InterPro" id="IPR043129">
    <property type="entry name" value="ATPase_NBD"/>
</dbReference>
<comment type="caution">
    <text evidence="5">The sequence shown here is derived from an EMBL/GenBank/DDBJ whole genome shotgun (WGS) entry which is preliminary data.</text>
</comment>
<evidence type="ECO:0000313" key="5">
    <source>
        <dbReference type="EMBL" id="RWS23842.1"/>
    </source>
</evidence>
<comment type="similarity">
    <text evidence="1">Belongs to the heat shock protein 70 family.</text>
</comment>
<reference evidence="5 6" key="1">
    <citation type="journal article" date="2018" name="Gigascience">
        <title>Genomes of trombidid mites reveal novel predicted allergens and laterally-transferred genes associated with secondary metabolism.</title>
        <authorList>
            <person name="Dong X."/>
            <person name="Chaisiri K."/>
            <person name="Xia D."/>
            <person name="Armstrong S.D."/>
            <person name="Fang Y."/>
            <person name="Donnelly M.J."/>
            <person name="Kadowaki T."/>
            <person name="McGarry J.W."/>
            <person name="Darby A.C."/>
            <person name="Makepeace B.L."/>
        </authorList>
    </citation>
    <scope>NUCLEOTIDE SEQUENCE [LARGE SCALE GENOMIC DNA]</scope>
    <source>
        <strain evidence="5">UoL-UT</strain>
    </source>
</reference>
<dbReference type="EMBL" id="NCKV01005794">
    <property type="protein sequence ID" value="RWS23842.1"/>
    <property type="molecule type" value="Genomic_DNA"/>
</dbReference>
<evidence type="ECO:0000313" key="6">
    <source>
        <dbReference type="Proteomes" id="UP000288716"/>
    </source>
</evidence>
<sequence length="877" mass="100278">MTAIGIDFGYSAIRAAVLLYNRNNEDKSVNSYVYKIPVVTMNLKKLLFGSEDIETQNVITFEAIILGLKRMIGKYNNIMRSELKLPFESIDYFIEDKNAKINISNEKQKHSPEYLLALLLDKIVRELKKSLGDFNDVKVTHAVISVPAYFTHPQREALINAGIIADIKVQLLNDTTAIAVNEEFNSKEVDDVHKLLVINFGASSFEVSMMEIEGNVIRVVANTGTTSLGGIDFDTKLANYYLRDSDYYKEYGLEPYTVTQQKMYKLLKKCEKAKIDIQSGESSSEIVIHKKRGYRSICMSTHYFEKICSDLFEKARYLINKVLVDSECTEKEYFTVILAGGSSNLRKIKSGVKKLFSPSRIRYLTSMDEIVKGCAIMAATSDAETCFVLRKLSIKEISPFNIVVKHEQSEYGFNIIGSRFSVLPQTRKVLMSIEKPKNEQTLDARIDVFIGEKSSFFKNKKLMTISLGIFSKLVTTFKLQLHIDRNGVYTFTAEHVPNDQLCHVKVVCNNDSDKIEAIENFDQIKNEVHKQANCVTNESVCESNSNNIVAKLSSMLKKSDCETDSGKIVSTNTTKVSKSDSNNLKQYFVKNFDNMLPDDSKRLNKKIGIACYYWDKNEGVDVLRYPGDYAIETITKEIDQCEQKKAEIHEKIKTLIEEIEMKKSEIEKDITFSNSMDKAIASQKDFIGIEKEKNVSEYNQRLSEIEKLKTVIDETQIKGSRIIVKTIMKPFSALKERRRTKEQILKNVRLMKEKSPLFAYKNDKMFSVYESDIQEKLLSFELFLKQEASGKCETEDKYKILNDTIETHIKSLKNERQKLKAMTGIQNSVKHLSTLLNEYKRFNLSENETLLIDELSGDVKQWVSTLSEQRNTTDSGE</sequence>
<dbReference type="AlphaFoldDB" id="A0A443S8J5"/>
<dbReference type="Proteomes" id="UP000288716">
    <property type="component" value="Unassembled WGS sequence"/>
</dbReference>
<dbReference type="Gene3D" id="3.30.420.40">
    <property type="match status" value="2"/>
</dbReference>
<dbReference type="PANTHER" id="PTHR45639">
    <property type="entry name" value="HSC70CB, ISOFORM G-RELATED"/>
    <property type="match status" value="1"/>
</dbReference>
<gene>
    <name evidence="5" type="ORF">B4U80_13308</name>
</gene>
<dbReference type="STRING" id="299467.A0A443S8J5"/>
<dbReference type="GO" id="GO:0005524">
    <property type="term" value="F:ATP binding"/>
    <property type="evidence" value="ECO:0007669"/>
    <property type="project" value="UniProtKB-KW"/>
</dbReference>
<keyword evidence="4" id="KW-0175">Coiled coil</keyword>
<evidence type="ECO:0000256" key="3">
    <source>
        <dbReference type="ARBA" id="ARBA00022840"/>
    </source>
</evidence>
<feature type="coiled-coil region" evidence="4">
    <location>
        <begin position="631"/>
        <end position="669"/>
    </location>
</feature>
<evidence type="ECO:0000256" key="2">
    <source>
        <dbReference type="ARBA" id="ARBA00022741"/>
    </source>
</evidence>
<evidence type="ECO:0000256" key="4">
    <source>
        <dbReference type="SAM" id="Coils"/>
    </source>
</evidence>
<dbReference type="Pfam" id="PF00012">
    <property type="entry name" value="HSP70"/>
    <property type="match status" value="1"/>
</dbReference>
<dbReference type="FunFam" id="3.30.420.40:FF:000028">
    <property type="entry name" value="heat shock 70 kDa protein-like"/>
    <property type="match status" value="1"/>
</dbReference>
<dbReference type="InterPro" id="IPR013126">
    <property type="entry name" value="Hsp_70_fam"/>
</dbReference>
<accession>A0A443S8J5</accession>
<dbReference type="OrthoDB" id="6537840at2759"/>
<dbReference type="PRINTS" id="PR00301">
    <property type="entry name" value="HEATSHOCK70"/>
</dbReference>
<protein>
    <submittedName>
        <fullName evidence="5">Uncharacterized protein</fullName>
    </submittedName>
</protein>
<organism evidence="5 6">
    <name type="scientific">Leptotrombidium deliense</name>
    <dbReference type="NCBI Taxonomy" id="299467"/>
    <lineage>
        <taxon>Eukaryota</taxon>
        <taxon>Metazoa</taxon>
        <taxon>Ecdysozoa</taxon>
        <taxon>Arthropoda</taxon>
        <taxon>Chelicerata</taxon>
        <taxon>Arachnida</taxon>
        <taxon>Acari</taxon>
        <taxon>Acariformes</taxon>
        <taxon>Trombidiformes</taxon>
        <taxon>Prostigmata</taxon>
        <taxon>Anystina</taxon>
        <taxon>Parasitengona</taxon>
        <taxon>Trombiculoidea</taxon>
        <taxon>Trombiculidae</taxon>
        <taxon>Leptotrombidium</taxon>
    </lineage>
</organism>
<dbReference type="VEuPathDB" id="VectorBase:LDEU008198"/>